<feature type="transmembrane region" description="Helical" evidence="1">
    <location>
        <begin position="50"/>
        <end position="68"/>
    </location>
</feature>
<reference evidence="2" key="1">
    <citation type="submission" date="2014-05" db="EMBL/GenBank/DDBJ databases">
        <authorList>
            <person name="Chronopoulou M."/>
        </authorList>
    </citation>
    <scope>NUCLEOTIDE SEQUENCE</scope>
    <source>
        <tissue evidence="2">Whole organism</tissue>
    </source>
</reference>
<dbReference type="AlphaFoldDB" id="A0A0K2UE48"/>
<organism evidence="2">
    <name type="scientific">Lepeophtheirus salmonis</name>
    <name type="common">Salmon louse</name>
    <name type="synonym">Caligus salmonis</name>
    <dbReference type="NCBI Taxonomy" id="72036"/>
    <lineage>
        <taxon>Eukaryota</taxon>
        <taxon>Metazoa</taxon>
        <taxon>Ecdysozoa</taxon>
        <taxon>Arthropoda</taxon>
        <taxon>Crustacea</taxon>
        <taxon>Multicrustacea</taxon>
        <taxon>Hexanauplia</taxon>
        <taxon>Copepoda</taxon>
        <taxon>Siphonostomatoida</taxon>
        <taxon>Caligidae</taxon>
        <taxon>Lepeophtheirus</taxon>
    </lineage>
</organism>
<sequence>NWYVLRRCIGIIYNIGQWSIPPYSRPGKAQDFVWGLSRDQEKFVSHNAKIVFIIHLFFIIIIVSAESLSA</sequence>
<evidence type="ECO:0000256" key="1">
    <source>
        <dbReference type="SAM" id="Phobius"/>
    </source>
</evidence>
<keyword evidence="1" id="KW-1133">Transmembrane helix</keyword>
<accession>A0A0K2UE48</accession>
<proteinExistence type="predicted"/>
<keyword evidence="1" id="KW-0812">Transmembrane</keyword>
<keyword evidence="1" id="KW-0472">Membrane</keyword>
<feature type="non-terminal residue" evidence="2">
    <location>
        <position position="1"/>
    </location>
</feature>
<evidence type="ECO:0000313" key="2">
    <source>
        <dbReference type="EMBL" id="CDW36528.1"/>
    </source>
</evidence>
<name>A0A0K2UE48_LEPSM</name>
<dbReference type="EMBL" id="HACA01019167">
    <property type="protein sequence ID" value="CDW36528.1"/>
    <property type="molecule type" value="Transcribed_RNA"/>
</dbReference>
<protein>
    <submittedName>
        <fullName evidence="2">Uncharacterized protein</fullName>
    </submittedName>
</protein>